<keyword evidence="2" id="KW-1185">Reference proteome</keyword>
<sequence length="137" mass="15212">MKDEGDRIVAVDFGGYSFLPVSFFAFALTHSPAYSSFAWDIARMPRYPSAAAEVGALASASGAMVPFNTNNIGLPKELKSRLHAAHKPPPRLMRLCFLFQVLATYVRCVATCRTSKDIKDVSNIIYYRTNIRNKSDT</sequence>
<dbReference type="AlphaFoldDB" id="A0A9P5YTQ1"/>
<dbReference type="Proteomes" id="UP000807469">
    <property type="component" value="Unassembled WGS sequence"/>
</dbReference>
<name>A0A9P5YTQ1_9AGAR</name>
<comment type="caution">
    <text evidence="1">The sequence shown here is derived from an EMBL/GenBank/DDBJ whole genome shotgun (WGS) entry which is preliminary data.</text>
</comment>
<evidence type="ECO:0000313" key="1">
    <source>
        <dbReference type="EMBL" id="KAF9475422.1"/>
    </source>
</evidence>
<dbReference type="OrthoDB" id="3250044at2759"/>
<protein>
    <submittedName>
        <fullName evidence="1">Uncharacterized protein</fullName>
    </submittedName>
</protein>
<proteinExistence type="predicted"/>
<gene>
    <name evidence="1" type="ORF">BDN70DRAFT_251276</name>
</gene>
<dbReference type="EMBL" id="MU155333">
    <property type="protein sequence ID" value="KAF9475422.1"/>
    <property type="molecule type" value="Genomic_DNA"/>
</dbReference>
<organism evidence="1 2">
    <name type="scientific">Pholiota conissans</name>
    <dbReference type="NCBI Taxonomy" id="109636"/>
    <lineage>
        <taxon>Eukaryota</taxon>
        <taxon>Fungi</taxon>
        <taxon>Dikarya</taxon>
        <taxon>Basidiomycota</taxon>
        <taxon>Agaricomycotina</taxon>
        <taxon>Agaricomycetes</taxon>
        <taxon>Agaricomycetidae</taxon>
        <taxon>Agaricales</taxon>
        <taxon>Agaricineae</taxon>
        <taxon>Strophariaceae</taxon>
        <taxon>Pholiota</taxon>
    </lineage>
</organism>
<reference evidence="1" key="1">
    <citation type="submission" date="2020-11" db="EMBL/GenBank/DDBJ databases">
        <authorList>
            <consortium name="DOE Joint Genome Institute"/>
            <person name="Ahrendt S."/>
            <person name="Riley R."/>
            <person name="Andreopoulos W."/>
            <person name="Labutti K."/>
            <person name="Pangilinan J."/>
            <person name="Ruiz-Duenas F.J."/>
            <person name="Barrasa J.M."/>
            <person name="Sanchez-Garcia M."/>
            <person name="Camarero S."/>
            <person name="Miyauchi S."/>
            <person name="Serrano A."/>
            <person name="Linde D."/>
            <person name="Babiker R."/>
            <person name="Drula E."/>
            <person name="Ayuso-Fernandez I."/>
            <person name="Pacheco R."/>
            <person name="Padilla G."/>
            <person name="Ferreira P."/>
            <person name="Barriuso J."/>
            <person name="Kellner H."/>
            <person name="Castanera R."/>
            <person name="Alfaro M."/>
            <person name="Ramirez L."/>
            <person name="Pisabarro A.G."/>
            <person name="Kuo A."/>
            <person name="Tritt A."/>
            <person name="Lipzen A."/>
            <person name="He G."/>
            <person name="Yan M."/>
            <person name="Ng V."/>
            <person name="Cullen D."/>
            <person name="Martin F."/>
            <person name="Rosso M.-N."/>
            <person name="Henrissat B."/>
            <person name="Hibbett D."/>
            <person name="Martinez A.T."/>
            <person name="Grigoriev I.V."/>
        </authorList>
    </citation>
    <scope>NUCLEOTIDE SEQUENCE</scope>
    <source>
        <strain evidence="1">CIRM-BRFM 674</strain>
    </source>
</reference>
<evidence type="ECO:0000313" key="2">
    <source>
        <dbReference type="Proteomes" id="UP000807469"/>
    </source>
</evidence>
<accession>A0A9P5YTQ1</accession>